<dbReference type="Pfam" id="PF00440">
    <property type="entry name" value="TetR_N"/>
    <property type="match status" value="1"/>
</dbReference>
<protein>
    <submittedName>
        <fullName evidence="6">TetR family transcriptional regulator</fullName>
    </submittedName>
</protein>
<reference evidence="6 7" key="1">
    <citation type="submission" date="2015-03" db="EMBL/GenBank/DDBJ databases">
        <title>Draft genome sequence of Elstera litoralis.</title>
        <authorList>
            <person name="Rahalkar M.C."/>
            <person name="Dhakephalkar P.K."/>
            <person name="Pore S.D."/>
            <person name="Arora P."/>
            <person name="Kapse N.G."/>
            <person name="Pandit P.S."/>
        </authorList>
    </citation>
    <scope>NUCLEOTIDE SEQUENCE [LARGE SCALE GENOMIC DNA]</scope>
    <source>
        <strain evidence="6 7">Dia-1</strain>
    </source>
</reference>
<dbReference type="InterPro" id="IPR050109">
    <property type="entry name" value="HTH-type_TetR-like_transc_reg"/>
</dbReference>
<feature type="DNA-binding region" description="H-T-H motif" evidence="4">
    <location>
        <begin position="31"/>
        <end position="50"/>
    </location>
</feature>
<dbReference type="PROSITE" id="PS50977">
    <property type="entry name" value="HTH_TETR_2"/>
    <property type="match status" value="1"/>
</dbReference>
<feature type="domain" description="HTH tetR-type" evidence="5">
    <location>
        <begin position="8"/>
        <end position="68"/>
    </location>
</feature>
<keyword evidence="7" id="KW-1185">Reference proteome</keyword>
<evidence type="ECO:0000313" key="6">
    <source>
        <dbReference type="EMBL" id="KJV09801.1"/>
    </source>
</evidence>
<evidence type="ECO:0000313" key="7">
    <source>
        <dbReference type="Proteomes" id="UP000033774"/>
    </source>
</evidence>
<dbReference type="AlphaFoldDB" id="A0A0F3ISW1"/>
<keyword evidence="3" id="KW-0804">Transcription</keyword>
<evidence type="ECO:0000256" key="3">
    <source>
        <dbReference type="ARBA" id="ARBA00023163"/>
    </source>
</evidence>
<name>A0A0F3ISW1_9PROT</name>
<dbReference type="Proteomes" id="UP000033774">
    <property type="component" value="Unassembled WGS sequence"/>
</dbReference>
<dbReference type="PANTHER" id="PTHR30055">
    <property type="entry name" value="HTH-TYPE TRANSCRIPTIONAL REGULATOR RUTR"/>
    <property type="match status" value="1"/>
</dbReference>
<proteinExistence type="predicted"/>
<accession>A0A0F3ISW1</accession>
<keyword evidence="2 4" id="KW-0238">DNA-binding</keyword>
<evidence type="ECO:0000259" key="5">
    <source>
        <dbReference type="PROSITE" id="PS50977"/>
    </source>
</evidence>
<dbReference type="SUPFAM" id="SSF48498">
    <property type="entry name" value="Tetracyclin repressor-like, C-terminal domain"/>
    <property type="match status" value="1"/>
</dbReference>
<dbReference type="EMBL" id="LAJY01000209">
    <property type="protein sequence ID" value="KJV09801.1"/>
    <property type="molecule type" value="Genomic_DNA"/>
</dbReference>
<dbReference type="SUPFAM" id="SSF46689">
    <property type="entry name" value="Homeodomain-like"/>
    <property type="match status" value="1"/>
</dbReference>
<dbReference type="PANTHER" id="PTHR30055:SF220">
    <property type="entry name" value="TETR-FAMILY REGULATORY PROTEIN"/>
    <property type="match status" value="1"/>
</dbReference>
<comment type="caution">
    <text evidence="6">The sequence shown here is derived from an EMBL/GenBank/DDBJ whole genome shotgun (WGS) entry which is preliminary data.</text>
</comment>
<evidence type="ECO:0000256" key="1">
    <source>
        <dbReference type="ARBA" id="ARBA00023015"/>
    </source>
</evidence>
<dbReference type="GO" id="GO:0000976">
    <property type="term" value="F:transcription cis-regulatory region binding"/>
    <property type="evidence" value="ECO:0007669"/>
    <property type="project" value="TreeGrafter"/>
</dbReference>
<keyword evidence="1" id="KW-0805">Transcription regulation</keyword>
<evidence type="ECO:0000256" key="4">
    <source>
        <dbReference type="PROSITE-ProRule" id="PRU00335"/>
    </source>
</evidence>
<dbReference type="InterPro" id="IPR009057">
    <property type="entry name" value="Homeodomain-like_sf"/>
</dbReference>
<dbReference type="Pfam" id="PF13305">
    <property type="entry name" value="TetR_C_33"/>
    <property type="match status" value="1"/>
</dbReference>
<sequence length="194" mass="21336">MEPKKPKRDVRQASLAEAKAIIADVGLEHLSLREVARRLGISHQAPYKHFPSRDHLLAEIVAQTFAEFAAYLDAVPRAGDPHADLASLGVAYLNYAARYPLDYRLMFGSTLPDPSTHPAMMHHARHAFDVLLSALARLPERSACSDAVRTQDALFIWSSLHGFAMMTQTRALETVALPPDSLSEAPASLLMRIG</sequence>
<dbReference type="InterPro" id="IPR025996">
    <property type="entry name" value="MT1864/Rv1816-like_C"/>
</dbReference>
<dbReference type="InterPro" id="IPR036271">
    <property type="entry name" value="Tet_transcr_reg_TetR-rel_C_sf"/>
</dbReference>
<organism evidence="6 7">
    <name type="scientific">Elstera litoralis</name>
    <dbReference type="NCBI Taxonomy" id="552518"/>
    <lineage>
        <taxon>Bacteria</taxon>
        <taxon>Pseudomonadati</taxon>
        <taxon>Pseudomonadota</taxon>
        <taxon>Alphaproteobacteria</taxon>
        <taxon>Rhodospirillales</taxon>
        <taxon>Rhodospirillaceae</taxon>
        <taxon>Elstera</taxon>
    </lineage>
</organism>
<gene>
    <name evidence="6" type="ORF">VZ95_09130</name>
</gene>
<dbReference type="GO" id="GO:0003700">
    <property type="term" value="F:DNA-binding transcription factor activity"/>
    <property type="evidence" value="ECO:0007669"/>
    <property type="project" value="TreeGrafter"/>
</dbReference>
<dbReference type="InterPro" id="IPR001647">
    <property type="entry name" value="HTH_TetR"/>
</dbReference>
<dbReference type="Gene3D" id="1.10.357.10">
    <property type="entry name" value="Tetracycline Repressor, domain 2"/>
    <property type="match status" value="1"/>
</dbReference>
<dbReference type="OrthoDB" id="7056813at2"/>
<evidence type="ECO:0000256" key="2">
    <source>
        <dbReference type="ARBA" id="ARBA00023125"/>
    </source>
</evidence>